<organism evidence="1 2">
    <name type="scientific">Artomyces pyxidatus</name>
    <dbReference type="NCBI Taxonomy" id="48021"/>
    <lineage>
        <taxon>Eukaryota</taxon>
        <taxon>Fungi</taxon>
        <taxon>Dikarya</taxon>
        <taxon>Basidiomycota</taxon>
        <taxon>Agaricomycotina</taxon>
        <taxon>Agaricomycetes</taxon>
        <taxon>Russulales</taxon>
        <taxon>Auriscalpiaceae</taxon>
        <taxon>Artomyces</taxon>
    </lineage>
</organism>
<sequence>MSSQIVLVTGASGFVGSNVVDAVLKAGYTTRAIVRPKRTAAVKAAYAKYGDKFEVAEIEDLATSDLSAAFQGAWAILHVGSPLPDATLPQEELIRTAVDGTKRVLDFAYAAGIKKIVYTSTFGTLFNPSLTWKNGTYTEDDWYTPTREDGLKPDLSTWTVYAIGKTLAEQEVWKFADAHKDYDVTSILPGFILGRFGSGQTIDNLAQGSNKFVYGLMTGGPLFDHGDYLPTFVNIDDVATLQVLALKTGDAGRRKRILAHAGPFVVREVAEYLHRAHPELGPRLPQLDGTAGSVGEYAKLVGKNAKEILGFEQFTGLDETVDQTVAALLEKEGSQ</sequence>
<proteinExistence type="predicted"/>
<reference evidence="1" key="2">
    <citation type="journal article" date="2022" name="New Phytol.">
        <title>Evolutionary transition to the ectomycorrhizal habit in the genomes of a hyperdiverse lineage of mushroom-forming fungi.</title>
        <authorList>
            <person name="Looney B."/>
            <person name="Miyauchi S."/>
            <person name="Morin E."/>
            <person name="Drula E."/>
            <person name="Courty P.E."/>
            <person name="Kohler A."/>
            <person name="Kuo A."/>
            <person name="LaButti K."/>
            <person name="Pangilinan J."/>
            <person name="Lipzen A."/>
            <person name="Riley R."/>
            <person name="Andreopoulos W."/>
            <person name="He G."/>
            <person name="Johnson J."/>
            <person name="Nolan M."/>
            <person name="Tritt A."/>
            <person name="Barry K.W."/>
            <person name="Grigoriev I.V."/>
            <person name="Nagy L.G."/>
            <person name="Hibbett D."/>
            <person name="Henrissat B."/>
            <person name="Matheny P.B."/>
            <person name="Labbe J."/>
            <person name="Martin F.M."/>
        </authorList>
    </citation>
    <scope>NUCLEOTIDE SEQUENCE</scope>
    <source>
        <strain evidence="1">HHB10654</strain>
    </source>
</reference>
<keyword evidence="2" id="KW-1185">Reference proteome</keyword>
<name>A0ACB8SQH7_9AGAM</name>
<accession>A0ACB8SQH7</accession>
<reference evidence="1" key="1">
    <citation type="submission" date="2021-03" db="EMBL/GenBank/DDBJ databases">
        <authorList>
            <consortium name="DOE Joint Genome Institute"/>
            <person name="Ahrendt S."/>
            <person name="Looney B.P."/>
            <person name="Miyauchi S."/>
            <person name="Morin E."/>
            <person name="Drula E."/>
            <person name="Courty P.E."/>
            <person name="Chicoki N."/>
            <person name="Fauchery L."/>
            <person name="Kohler A."/>
            <person name="Kuo A."/>
            <person name="Labutti K."/>
            <person name="Pangilinan J."/>
            <person name="Lipzen A."/>
            <person name="Riley R."/>
            <person name="Andreopoulos W."/>
            <person name="He G."/>
            <person name="Johnson J."/>
            <person name="Barry K.W."/>
            <person name="Grigoriev I.V."/>
            <person name="Nagy L."/>
            <person name="Hibbett D."/>
            <person name="Henrissat B."/>
            <person name="Matheny P.B."/>
            <person name="Labbe J."/>
            <person name="Martin F."/>
        </authorList>
    </citation>
    <scope>NUCLEOTIDE SEQUENCE</scope>
    <source>
        <strain evidence="1">HHB10654</strain>
    </source>
</reference>
<dbReference type="EMBL" id="MU277233">
    <property type="protein sequence ID" value="KAI0058685.1"/>
    <property type="molecule type" value="Genomic_DNA"/>
</dbReference>
<dbReference type="Proteomes" id="UP000814140">
    <property type="component" value="Unassembled WGS sequence"/>
</dbReference>
<evidence type="ECO:0000313" key="1">
    <source>
        <dbReference type="EMBL" id="KAI0058685.1"/>
    </source>
</evidence>
<comment type="caution">
    <text evidence="1">The sequence shown here is derived from an EMBL/GenBank/DDBJ whole genome shotgun (WGS) entry which is preliminary data.</text>
</comment>
<evidence type="ECO:0000313" key="2">
    <source>
        <dbReference type="Proteomes" id="UP000814140"/>
    </source>
</evidence>
<gene>
    <name evidence="1" type="ORF">BV25DRAFT_1919191</name>
</gene>
<protein>
    <submittedName>
        <fullName evidence="1">NAD-P-binding protein</fullName>
    </submittedName>
</protein>